<dbReference type="SUPFAM" id="SSF103506">
    <property type="entry name" value="Mitochondrial carrier"/>
    <property type="match status" value="1"/>
</dbReference>
<comment type="subcellular location">
    <subcellularLocation>
        <location evidence="16">Membrane</location>
        <topology evidence="16">Multi-pass membrane protein</topology>
    </subcellularLocation>
    <subcellularLocation>
        <location evidence="1">Mitochondrion inner membrane</location>
        <topology evidence="1">Multi-pass membrane protein</topology>
    </subcellularLocation>
</comment>
<reference evidence="17" key="1">
    <citation type="submission" date="2019-10" db="EMBL/GenBank/DDBJ databases">
        <authorList>
            <person name="Zhang R."/>
            <person name="Pan Y."/>
            <person name="Wang J."/>
            <person name="Ma R."/>
            <person name="Yu S."/>
        </authorList>
    </citation>
    <scope>NUCLEOTIDE SEQUENCE</scope>
    <source>
        <strain evidence="17">LA-IB0</strain>
        <tissue evidence="17">Leaf</tissue>
    </source>
</reference>
<keyword evidence="10" id="KW-0496">Mitochondrion</keyword>
<organism evidence="17 18">
    <name type="scientific">Buddleja alternifolia</name>
    <dbReference type="NCBI Taxonomy" id="168488"/>
    <lineage>
        <taxon>Eukaryota</taxon>
        <taxon>Viridiplantae</taxon>
        <taxon>Streptophyta</taxon>
        <taxon>Embryophyta</taxon>
        <taxon>Tracheophyta</taxon>
        <taxon>Spermatophyta</taxon>
        <taxon>Magnoliopsida</taxon>
        <taxon>eudicotyledons</taxon>
        <taxon>Gunneridae</taxon>
        <taxon>Pentapetalae</taxon>
        <taxon>asterids</taxon>
        <taxon>lamiids</taxon>
        <taxon>Lamiales</taxon>
        <taxon>Scrophulariaceae</taxon>
        <taxon>Buddlejeae</taxon>
        <taxon>Buddleja</taxon>
    </lineage>
</organism>
<dbReference type="InterPro" id="IPR002113">
    <property type="entry name" value="ADT_euk_type"/>
</dbReference>
<accession>A0AAV6WTI3</accession>
<evidence type="ECO:0000256" key="15">
    <source>
        <dbReference type="RuleBase" id="RU000488"/>
    </source>
</evidence>
<evidence type="ECO:0000256" key="3">
    <source>
        <dbReference type="ARBA" id="ARBA00011245"/>
    </source>
</evidence>
<evidence type="ECO:0000256" key="7">
    <source>
        <dbReference type="ARBA" id="ARBA00022737"/>
    </source>
</evidence>
<keyword evidence="6 14" id="KW-0812">Transmembrane</keyword>
<dbReference type="InterPro" id="IPR023395">
    <property type="entry name" value="MCP_dom_sf"/>
</dbReference>
<evidence type="ECO:0000256" key="13">
    <source>
        <dbReference type="ARBA" id="ARBA00045250"/>
    </source>
</evidence>
<evidence type="ECO:0000256" key="10">
    <source>
        <dbReference type="ARBA" id="ARBA00023128"/>
    </source>
</evidence>
<keyword evidence="11 14" id="KW-0472">Membrane</keyword>
<dbReference type="Proteomes" id="UP000826271">
    <property type="component" value="Unassembled WGS sequence"/>
</dbReference>
<evidence type="ECO:0000256" key="12">
    <source>
        <dbReference type="ARBA" id="ARBA00024143"/>
    </source>
</evidence>
<feature type="repeat" description="Solcar" evidence="14">
    <location>
        <begin position="319"/>
        <end position="405"/>
    </location>
</feature>
<dbReference type="Gene3D" id="1.50.40.10">
    <property type="entry name" value="Mitochondrial carrier domain"/>
    <property type="match status" value="1"/>
</dbReference>
<comment type="caution">
    <text evidence="16">Lacks conserved residue(s) required for the propagation of feature annotation.</text>
</comment>
<evidence type="ECO:0000256" key="9">
    <source>
        <dbReference type="ARBA" id="ARBA00022989"/>
    </source>
</evidence>
<evidence type="ECO:0000256" key="4">
    <source>
        <dbReference type="ARBA" id="ARBA00022448"/>
    </source>
</evidence>
<dbReference type="PROSITE" id="PS50920">
    <property type="entry name" value="SOLCAR"/>
    <property type="match status" value="3"/>
</dbReference>
<keyword evidence="9 16" id="KW-1133">Transmembrane helix</keyword>
<dbReference type="AlphaFoldDB" id="A0AAV6WTI3"/>
<evidence type="ECO:0000256" key="16">
    <source>
        <dbReference type="RuleBase" id="RU368008"/>
    </source>
</evidence>
<evidence type="ECO:0000313" key="18">
    <source>
        <dbReference type="Proteomes" id="UP000826271"/>
    </source>
</evidence>
<comment type="subunit">
    <text evidence="3 16">Monomer.</text>
</comment>
<dbReference type="InterPro" id="IPR002067">
    <property type="entry name" value="MCP"/>
</dbReference>
<comment type="catalytic activity">
    <reaction evidence="12">
        <text>ADP(in) + ATP(out) = ADP(out) + ATP(in)</text>
        <dbReference type="Rhea" id="RHEA:34999"/>
        <dbReference type="ChEBI" id="CHEBI:30616"/>
        <dbReference type="ChEBI" id="CHEBI:456216"/>
    </reaction>
    <physiologicalReaction direction="left-to-right" evidence="12">
        <dbReference type="Rhea" id="RHEA:35000"/>
    </physiologicalReaction>
</comment>
<evidence type="ECO:0000256" key="6">
    <source>
        <dbReference type="ARBA" id="ARBA00022692"/>
    </source>
</evidence>
<comment type="similarity">
    <text evidence="2 15">Belongs to the mitochondrial carrier (TC 2.A.29) family.</text>
</comment>
<dbReference type="PRINTS" id="PR00926">
    <property type="entry name" value="MITOCARRIER"/>
</dbReference>
<dbReference type="InterPro" id="IPR018108">
    <property type="entry name" value="MCP_transmembrane"/>
</dbReference>
<evidence type="ECO:0000256" key="5">
    <source>
        <dbReference type="ARBA" id="ARBA00022449"/>
    </source>
</evidence>
<evidence type="ECO:0000313" key="17">
    <source>
        <dbReference type="EMBL" id="KAG8370922.1"/>
    </source>
</evidence>
<keyword evidence="4 15" id="KW-0813">Transport</keyword>
<proteinExistence type="inferred from homology"/>
<dbReference type="GO" id="GO:1990544">
    <property type="term" value="P:mitochondrial ATP transmembrane transport"/>
    <property type="evidence" value="ECO:0007669"/>
    <property type="project" value="InterPro"/>
</dbReference>
<evidence type="ECO:0000256" key="1">
    <source>
        <dbReference type="ARBA" id="ARBA00004448"/>
    </source>
</evidence>
<name>A0AAV6WTI3_9LAMI</name>
<evidence type="ECO:0000256" key="2">
    <source>
        <dbReference type="ARBA" id="ARBA00006375"/>
    </source>
</evidence>
<gene>
    <name evidence="17" type="ORF">BUALT_Bualt13G0033700</name>
</gene>
<evidence type="ECO:0000256" key="11">
    <source>
        <dbReference type="ARBA" id="ARBA00023136"/>
    </source>
</evidence>
<dbReference type="GO" id="GO:0005471">
    <property type="term" value="F:ATP:ADP antiporter activity"/>
    <property type="evidence" value="ECO:0007669"/>
    <property type="project" value="UniProtKB-UniRule"/>
</dbReference>
<sequence length="416" mass="45191">MHQHALVAIGGVVRDMHGRWHGGFAGVLSEAAMADQHPTIAQKVANQLHLSSSLSQDVQARYGGFQGPSAYQRRFAYVNYTNAGLQYPMTQDLSLISANASPVFVQAPAEKGLTGFAIDFLMGGVSAAVSKTAAAPIERVKLLIQNQDEMIKSGRLSTPYKGIGECFSRTIREEGFGSLWRGNTANVIRYFPTQALNFAFKDYFKRLFNFKKDRDGYWKWFGGNLASGGAAGASSLLFVYSLDYARTRLANDAKAAKKGGERQFNGLIDVYKKTLKSDGIAGLYRGFNISCVGIIVYRGLYFGMYDSLKPVLLTGDLQDNFFASFALGWLITNGAGLASYPIDTVRRRMMMTSGEAVKYKSSMDAFQQILKNEGAKSLFKGAGANILRAIAGAGVLSGYDQLQMLVLGKKYGSGGA</sequence>
<dbReference type="PRINTS" id="PR00927">
    <property type="entry name" value="ADPTRNSLCASE"/>
</dbReference>
<evidence type="ECO:0000256" key="8">
    <source>
        <dbReference type="ARBA" id="ARBA00022792"/>
    </source>
</evidence>
<dbReference type="FunFam" id="1.50.40.10:FF:000001">
    <property type="entry name" value="ADP,ATP carrier protein, mitochondrial"/>
    <property type="match status" value="1"/>
</dbReference>
<keyword evidence="8" id="KW-0999">Mitochondrion inner membrane</keyword>
<protein>
    <recommendedName>
        <fullName evidence="16">ADP/ATP translocase</fullName>
    </recommendedName>
    <alternativeName>
        <fullName evidence="16">ADP,ATP carrier protein</fullName>
    </alternativeName>
</protein>
<dbReference type="GO" id="GO:0005743">
    <property type="term" value="C:mitochondrial inner membrane"/>
    <property type="evidence" value="ECO:0007669"/>
    <property type="project" value="UniProtKB-SubCell"/>
</dbReference>
<feature type="repeat" description="Solcar" evidence="14">
    <location>
        <begin position="114"/>
        <end position="207"/>
    </location>
</feature>
<dbReference type="EMBL" id="WHWC01000013">
    <property type="protein sequence ID" value="KAG8370922.1"/>
    <property type="molecule type" value="Genomic_DNA"/>
</dbReference>
<dbReference type="PANTHER" id="PTHR45635:SF41">
    <property type="entry name" value="ADP,ATP CARRIER PROTEIN 1, MITOCHONDRIAL"/>
    <property type="match status" value="1"/>
</dbReference>
<feature type="transmembrane region" description="Helical" evidence="16">
    <location>
        <begin position="282"/>
        <end position="301"/>
    </location>
</feature>
<keyword evidence="18" id="KW-1185">Reference proteome</keyword>
<comment type="caution">
    <text evidence="17">The sequence shown here is derived from an EMBL/GenBank/DDBJ whole genome shotgun (WGS) entry which is preliminary data.</text>
</comment>
<dbReference type="PANTHER" id="PTHR45635">
    <property type="entry name" value="ADP,ATP CARRIER PROTEIN 1-RELATED-RELATED"/>
    <property type="match status" value="1"/>
</dbReference>
<evidence type="ECO:0000256" key="14">
    <source>
        <dbReference type="PROSITE-ProRule" id="PRU00282"/>
    </source>
</evidence>
<comment type="function">
    <text evidence="16">Catalyzes the exchange of ADP and ATP across the membrane.</text>
</comment>
<comment type="function">
    <text evidence="13">ADP:ATP antiporter that mediates import of ADP into the mitochondrial matrix for ATP synthesis, and export of ATP out to fuel the cell. Cycles between the cytoplasmic-open state (c-state) and the matrix-open state (m-state): operates by the alternating access mechanism with a single substrate-binding site intermittently exposed to either the cytosolic (c-state) or matrix (m-state) side of the inner mitochondrial membrane.</text>
</comment>
<dbReference type="GO" id="GO:0140021">
    <property type="term" value="P:mitochondrial ADP transmembrane transport"/>
    <property type="evidence" value="ECO:0007669"/>
    <property type="project" value="InterPro"/>
</dbReference>
<dbReference type="Pfam" id="PF00153">
    <property type="entry name" value="Mito_carr"/>
    <property type="match status" value="3"/>
</dbReference>
<feature type="repeat" description="Solcar" evidence="14">
    <location>
        <begin position="219"/>
        <end position="311"/>
    </location>
</feature>
<feature type="transmembrane region" description="Helical" evidence="16">
    <location>
        <begin position="321"/>
        <end position="342"/>
    </location>
</feature>
<keyword evidence="7" id="KW-0677">Repeat</keyword>
<keyword evidence="5" id="KW-0050">Antiport</keyword>